<feature type="domain" description="ABC transporter" evidence="3">
    <location>
        <begin position="15"/>
        <end position="254"/>
    </location>
</feature>
<dbReference type="InterPro" id="IPR017871">
    <property type="entry name" value="ABC_transporter-like_CS"/>
</dbReference>
<proteinExistence type="predicted"/>
<dbReference type="InterPro" id="IPR003593">
    <property type="entry name" value="AAA+_ATPase"/>
</dbReference>
<dbReference type="SMART" id="SM00382">
    <property type="entry name" value="AAA"/>
    <property type="match status" value="1"/>
</dbReference>
<evidence type="ECO:0000256" key="1">
    <source>
        <dbReference type="ARBA" id="ARBA00022741"/>
    </source>
</evidence>
<dbReference type="PANTHER" id="PTHR43790">
    <property type="entry name" value="CARBOHYDRATE TRANSPORT ATP-BINDING PROTEIN MG119-RELATED"/>
    <property type="match status" value="1"/>
</dbReference>
<dbReference type="InterPro" id="IPR050107">
    <property type="entry name" value="ABC_carbohydrate_import_ATPase"/>
</dbReference>
<dbReference type="PROSITE" id="PS00211">
    <property type="entry name" value="ABC_TRANSPORTER_1"/>
    <property type="match status" value="1"/>
</dbReference>
<dbReference type="PROSITE" id="PS50893">
    <property type="entry name" value="ABC_TRANSPORTER_2"/>
    <property type="match status" value="1"/>
</dbReference>
<dbReference type="CDD" id="cd03216">
    <property type="entry name" value="ABC_Carb_Monos_I"/>
    <property type="match status" value="1"/>
</dbReference>
<sequence>MSKEVPSSAEVGPLLELSGITKRFGPVDVLRGIDLKINRAEAIGLIGDNGAGKSTLVKILSGVYKQTSGDINFAGQPISLNSPLDARRLGIEMIYQDLALCNDLNVASNIFLGQEMQKRVGPFSILDRKKMSISARKVLNDMGAPIEPHLNVGTLSGGQRQLVAVARGLLFNPKLFLLDEPTAALANEKIRLLLNLIEGLKQRGVSVLLVSHRFTDLIRVCDRILVLRQGRIVEEILPKERSPEQSITLMERAMSDVQGDD</sequence>
<accession>A0A6J7BVQ3</accession>
<dbReference type="Gene3D" id="3.40.50.300">
    <property type="entry name" value="P-loop containing nucleotide triphosphate hydrolases"/>
    <property type="match status" value="1"/>
</dbReference>
<dbReference type="SUPFAM" id="SSF52540">
    <property type="entry name" value="P-loop containing nucleoside triphosphate hydrolases"/>
    <property type="match status" value="1"/>
</dbReference>
<dbReference type="Pfam" id="PF00005">
    <property type="entry name" value="ABC_tran"/>
    <property type="match status" value="1"/>
</dbReference>
<dbReference type="GO" id="GO:0016887">
    <property type="term" value="F:ATP hydrolysis activity"/>
    <property type="evidence" value="ECO:0007669"/>
    <property type="project" value="InterPro"/>
</dbReference>
<evidence type="ECO:0000256" key="2">
    <source>
        <dbReference type="ARBA" id="ARBA00022840"/>
    </source>
</evidence>
<protein>
    <submittedName>
        <fullName evidence="4">Unannotated protein</fullName>
    </submittedName>
</protein>
<reference evidence="4" key="1">
    <citation type="submission" date="2020-05" db="EMBL/GenBank/DDBJ databases">
        <authorList>
            <person name="Chiriac C."/>
            <person name="Salcher M."/>
            <person name="Ghai R."/>
            <person name="Kavagutti S V."/>
        </authorList>
    </citation>
    <scope>NUCLEOTIDE SEQUENCE</scope>
</reference>
<dbReference type="InterPro" id="IPR003439">
    <property type="entry name" value="ABC_transporter-like_ATP-bd"/>
</dbReference>
<evidence type="ECO:0000313" key="4">
    <source>
        <dbReference type="EMBL" id="CAB4847903.1"/>
    </source>
</evidence>
<keyword evidence="2" id="KW-0067">ATP-binding</keyword>
<dbReference type="EMBL" id="CAFBJH010000007">
    <property type="protein sequence ID" value="CAB4847903.1"/>
    <property type="molecule type" value="Genomic_DNA"/>
</dbReference>
<dbReference type="GO" id="GO:0005524">
    <property type="term" value="F:ATP binding"/>
    <property type="evidence" value="ECO:0007669"/>
    <property type="project" value="UniProtKB-KW"/>
</dbReference>
<dbReference type="AlphaFoldDB" id="A0A6J7BVQ3"/>
<organism evidence="4">
    <name type="scientific">freshwater metagenome</name>
    <dbReference type="NCBI Taxonomy" id="449393"/>
    <lineage>
        <taxon>unclassified sequences</taxon>
        <taxon>metagenomes</taxon>
        <taxon>ecological metagenomes</taxon>
    </lineage>
</organism>
<gene>
    <name evidence="4" type="ORF">UFOPK3287_00207</name>
</gene>
<dbReference type="InterPro" id="IPR027417">
    <property type="entry name" value="P-loop_NTPase"/>
</dbReference>
<evidence type="ECO:0000259" key="3">
    <source>
        <dbReference type="PROSITE" id="PS50893"/>
    </source>
</evidence>
<name>A0A6J7BVQ3_9ZZZZ</name>
<keyword evidence="1" id="KW-0547">Nucleotide-binding</keyword>
<dbReference type="PANTHER" id="PTHR43790:SF8">
    <property type="entry name" value="SUGAR ABC TRANSPORTER ATP-BINDING PROTEIN"/>
    <property type="match status" value="1"/>
</dbReference>